<feature type="domain" description="C2H2-type" evidence="8">
    <location>
        <begin position="538"/>
        <end position="566"/>
    </location>
</feature>
<accession>A0ABR3H1R7</accession>
<keyword evidence="3 5" id="KW-0863">Zinc-finger</keyword>
<dbReference type="PANTHER" id="PTHR24409:SF295">
    <property type="entry name" value="AZ2-RELATED"/>
    <property type="match status" value="1"/>
</dbReference>
<feature type="domain" description="C2H2-type" evidence="8">
    <location>
        <begin position="208"/>
        <end position="235"/>
    </location>
</feature>
<feature type="domain" description="C2H2-type" evidence="8">
    <location>
        <begin position="413"/>
        <end position="441"/>
    </location>
</feature>
<dbReference type="Gene3D" id="3.40.1800.20">
    <property type="match status" value="1"/>
</dbReference>
<dbReference type="Gene3D" id="3.30.160.60">
    <property type="entry name" value="Classic Zinc Finger"/>
    <property type="match status" value="8"/>
</dbReference>
<organism evidence="10 11">
    <name type="scientific">Loxostege sticticalis</name>
    <name type="common">Beet webworm moth</name>
    <dbReference type="NCBI Taxonomy" id="481309"/>
    <lineage>
        <taxon>Eukaryota</taxon>
        <taxon>Metazoa</taxon>
        <taxon>Ecdysozoa</taxon>
        <taxon>Arthropoda</taxon>
        <taxon>Hexapoda</taxon>
        <taxon>Insecta</taxon>
        <taxon>Pterygota</taxon>
        <taxon>Neoptera</taxon>
        <taxon>Endopterygota</taxon>
        <taxon>Lepidoptera</taxon>
        <taxon>Glossata</taxon>
        <taxon>Ditrysia</taxon>
        <taxon>Pyraloidea</taxon>
        <taxon>Crambidae</taxon>
        <taxon>Pyraustinae</taxon>
        <taxon>Loxostege</taxon>
    </lineage>
</organism>
<keyword evidence="2" id="KW-0677">Repeat</keyword>
<dbReference type="PROSITE" id="PS51915">
    <property type="entry name" value="ZAD"/>
    <property type="match status" value="1"/>
</dbReference>
<feature type="binding site" evidence="6">
    <location>
        <position position="7"/>
    </location>
    <ligand>
        <name>Zn(2+)</name>
        <dbReference type="ChEBI" id="CHEBI:29105"/>
    </ligand>
</feature>
<feature type="binding site" evidence="6">
    <location>
        <position position="10"/>
    </location>
    <ligand>
        <name>Zn(2+)</name>
        <dbReference type="ChEBI" id="CHEBI:29105"/>
    </ligand>
</feature>
<feature type="domain" description="C2H2-type" evidence="8">
    <location>
        <begin position="482"/>
        <end position="509"/>
    </location>
</feature>
<feature type="binding site" evidence="6">
    <location>
        <position position="51"/>
    </location>
    <ligand>
        <name>Zn(2+)</name>
        <dbReference type="ChEBI" id="CHEBI:29105"/>
    </ligand>
</feature>
<feature type="domain" description="C2H2-type" evidence="8">
    <location>
        <begin position="318"/>
        <end position="346"/>
    </location>
</feature>
<dbReference type="PROSITE" id="PS50157">
    <property type="entry name" value="ZINC_FINGER_C2H2_2"/>
    <property type="match status" value="9"/>
</dbReference>
<feature type="compositionally biased region" description="Acidic residues" evidence="7">
    <location>
        <begin position="163"/>
        <end position="172"/>
    </location>
</feature>
<reference evidence="10 11" key="1">
    <citation type="submission" date="2024-06" db="EMBL/GenBank/DDBJ databases">
        <title>A chromosome-level genome assembly of beet webworm, Loxostege sticticalis.</title>
        <authorList>
            <person name="Zhang Y."/>
        </authorList>
    </citation>
    <scope>NUCLEOTIDE SEQUENCE [LARGE SCALE GENOMIC DNA]</scope>
    <source>
        <strain evidence="10">AQ026</strain>
        <tissue evidence="10">Whole body</tissue>
    </source>
</reference>
<keyword evidence="11" id="KW-1185">Reference proteome</keyword>
<evidence type="ECO:0000256" key="6">
    <source>
        <dbReference type="PROSITE-ProRule" id="PRU01263"/>
    </source>
</evidence>
<feature type="domain" description="C2H2-type" evidence="8">
    <location>
        <begin position="510"/>
        <end position="537"/>
    </location>
</feature>
<evidence type="ECO:0000313" key="11">
    <source>
        <dbReference type="Proteomes" id="UP001549920"/>
    </source>
</evidence>
<feature type="domain" description="C2H2-type" evidence="8">
    <location>
        <begin position="385"/>
        <end position="412"/>
    </location>
</feature>
<proteinExistence type="predicted"/>
<evidence type="ECO:0000256" key="1">
    <source>
        <dbReference type="ARBA" id="ARBA00022723"/>
    </source>
</evidence>
<feature type="compositionally biased region" description="Polar residues" evidence="7">
    <location>
        <begin position="145"/>
        <end position="154"/>
    </location>
</feature>
<feature type="domain" description="ZAD" evidence="9">
    <location>
        <begin position="5"/>
        <end position="75"/>
    </location>
</feature>
<feature type="region of interest" description="Disordered" evidence="7">
    <location>
        <begin position="135"/>
        <end position="177"/>
    </location>
</feature>
<dbReference type="InterPro" id="IPR036236">
    <property type="entry name" value="Znf_C2H2_sf"/>
</dbReference>
<dbReference type="InterPro" id="IPR012934">
    <property type="entry name" value="Znf_AD"/>
</dbReference>
<dbReference type="PROSITE" id="PS00028">
    <property type="entry name" value="ZINC_FINGER_C2H2_1"/>
    <property type="match status" value="9"/>
</dbReference>
<gene>
    <name evidence="10" type="ORF">ABMA27_012461</name>
</gene>
<sequence length="576" mass="66101">MAETLACRLCLSTNIKLFNMFEYRLHTAYTSLTGIEMTASDRLPPYVCSVCSVLLKKCATFRDMCNKSQNILQSALSQRVLSTHYIQSLKTKSAFALSISILTKLNLPIDNNHEQNIKEELLDWDFEQDYEVKDSISSDEEPLSSKVTKTGASEENTHVKDEELIEPPEITDNDFPNGEVDEMILTKEEQIEEVQSRKTSMNYLNSFYKCKKCYKGFITDATYKNHMIRHDPSSGTHECEICHIRLVHMRALRAHVMTAHERKFVCKLCNHVSKSRHRAKEHSKWHSGHTFVCKFCGASFSKSTSHLTHIRLHHPSQHTCSACGESFIGETGLRMHMKRAHRGHEITEPDSRNRCENCGVQFHNEEALKRHTNDLENELCDLNLRACAQCGEGCPSEEELREHLKTHSKDESVKCEECNRTFAHERSFAVHYQRVHLRVRGRKDAHVKGNRAPVVCEICGLKCISNASLRYHQRTHTGERPYQCTECPKRFSIAQRLQIHVRTHTGERPYACAACPKAFKHKAALNRHDRVHTGAKPYSCSHCGKSFSQSNSMKVHIRTVHLKQPSPYRARRTAVE</sequence>
<feature type="binding site" evidence="6">
    <location>
        <position position="48"/>
    </location>
    <ligand>
        <name>Zn(2+)</name>
        <dbReference type="ChEBI" id="CHEBI:29105"/>
    </ligand>
</feature>
<dbReference type="SMART" id="SM00355">
    <property type="entry name" value="ZnF_C2H2"/>
    <property type="match status" value="12"/>
</dbReference>
<evidence type="ECO:0000259" key="9">
    <source>
        <dbReference type="PROSITE" id="PS51915"/>
    </source>
</evidence>
<evidence type="ECO:0000313" key="10">
    <source>
        <dbReference type="EMBL" id="KAL0858629.1"/>
    </source>
</evidence>
<comment type="caution">
    <text evidence="10">The sequence shown here is derived from an EMBL/GenBank/DDBJ whole genome shotgun (WGS) entry which is preliminary data.</text>
</comment>
<evidence type="ECO:0000256" key="2">
    <source>
        <dbReference type="ARBA" id="ARBA00022737"/>
    </source>
</evidence>
<evidence type="ECO:0000259" key="8">
    <source>
        <dbReference type="PROSITE" id="PS50157"/>
    </source>
</evidence>
<dbReference type="Pfam" id="PF00096">
    <property type="entry name" value="zf-C2H2"/>
    <property type="match status" value="5"/>
</dbReference>
<keyword evidence="1 6" id="KW-0479">Metal-binding</keyword>
<keyword evidence="4 6" id="KW-0862">Zinc</keyword>
<dbReference type="InterPro" id="IPR013087">
    <property type="entry name" value="Znf_C2H2_type"/>
</dbReference>
<dbReference type="SUPFAM" id="SSF57667">
    <property type="entry name" value="beta-beta-alpha zinc fingers"/>
    <property type="match status" value="5"/>
</dbReference>
<evidence type="ECO:0000256" key="5">
    <source>
        <dbReference type="PROSITE-ProRule" id="PRU00042"/>
    </source>
</evidence>
<dbReference type="PANTHER" id="PTHR24409">
    <property type="entry name" value="ZINC FINGER PROTEIN 142"/>
    <property type="match status" value="1"/>
</dbReference>
<evidence type="ECO:0000256" key="7">
    <source>
        <dbReference type="SAM" id="MobiDB-lite"/>
    </source>
</evidence>
<dbReference type="SMART" id="SM00868">
    <property type="entry name" value="zf-AD"/>
    <property type="match status" value="1"/>
</dbReference>
<dbReference type="Proteomes" id="UP001549920">
    <property type="component" value="Unassembled WGS sequence"/>
</dbReference>
<evidence type="ECO:0000256" key="4">
    <source>
        <dbReference type="ARBA" id="ARBA00022833"/>
    </source>
</evidence>
<feature type="domain" description="C2H2-type" evidence="8">
    <location>
        <begin position="454"/>
        <end position="481"/>
    </location>
</feature>
<dbReference type="EMBL" id="JBEUOH010000030">
    <property type="protein sequence ID" value="KAL0858629.1"/>
    <property type="molecule type" value="Genomic_DNA"/>
</dbReference>
<evidence type="ECO:0000256" key="3">
    <source>
        <dbReference type="ARBA" id="ARBA00022771"/>
    </source>
</evidence>
<name>A0ABR3H1R7_LOXSC</name>
<protein>
    <submittedName>
        <fullName evidence="10">Uncharacterized protein</fullName>
    </submittedName>
</protein>
<feature type="domain" description="C2H2-type" evidence="8">
    <location>
        <begin position="291"/>
        <end position="318"/>
    </location>
</feature>
<dbReference type="Pfam" id="PF07776">
    <property type="entry name" value="zf-AD"/>
    <property type="match status" value="1"/>
</dbReference>
<dbReference type="SUPFAM" id="SSF57716">
    <property type="entry name" value="Glucocorticoid receptor-like (DNA-binding domain)"/>
    <property type="match status" value="1"/>
</dbReference>